<evidence type="ECO:0000259" key="1">
    <source>
        <dbReference type="PROSITE" id="PS50174"/>
    </source>
</evidence>
<dbReference type="PANTHER" id="PTHR47423:SF2">
    <property type="entry name" value="PROTEIN SQS1"/>
    <property type="match status" value="1"/>
</dbReference>
<dbReference type="STRING" id="1194695.A0A5A7U469"/>
<feature type="domain" description="G-patch" evidence="1">
    <location>
        <begin position="48"/>
        <end position="78"/>
    </location>
</feature>
<protein>
    <submittedName>
        <fullName evidence="2">Zinc finger CCCH-type with G patch domain-containing protein</fullName>
    </submittedName>
</protein>
<dbReference type="SMART" id="SM00443">
    <property type="entry name" value="G_patch"/>
    <property type="match status" value="2"/>
</dbReference>
<dbReference type="InterPro" id="IPR000467">
    <property type="entry name" value="G_patch_dom"/>
</dbReference>
<sequence length="95" mass="10411">MAKMGFVQVGGLGKDGQGMTLPIEVMKRPKSLGLGHQVLRGLNIYLHTKGFGSKMIAKMGFVEGMRLGKDSQGIVNPLLPVRWPKALRIGRQMLH</sequence>
<dbReference type="Pfam" id="PF01585">
    <property type="entry name" value="G-patch"/>
    <property type="match status" value="2"/>
</dbReference>
<gene>
    <name evidence="2" type="ORF">E6C27_scaffold675G00080</name>
</gene>
<comment type="caution">
    <text evidence="2">The sequence shown here is derived from an EMBL/GenBank/DDBJ whole genome shotgun (WGS) entry which is preliminary data.</text>
</comment>
<dbReference type="PROSITE" id="PS50174">
    <property type="entry name" value="G_PATCH"/>
    <property type="match status" value="2"/>
</dbReference>
<dbReference type="OrthoDB" id="29523at2759"/>
<dbReference type="Proteomes" id="UP000321393">
    <property type="component" value="Unassembled WGS sequence"/>
</dbReference>
<dbReference type="AlphaFoldDB" id="A0A5A7U469"/>
<dbReference type="EMBL" id="SSTE01011930">
    <property type="protein sequence ID" value="KAA0050034.1"/>
    <property type="molecule type" value="Genomic_DNA"/>
</dbReference>
<dbReference type="PANTHER" id="PTHR47423">
    <property type="entry name" value="G-PATCH DOMAIN CONTAINING PROTEIN"/>
    <property type="match status" value="1"/>
</dbReference>
<feature type="domain" description="G-patch" evidence="1">
    <location>
        <begin position="1"/>
        <end position="39"/>
    </location>
</feature>
<name>A0A5A7U469_CUCMM</name>
<reference evidence="2 3" key="1">
    <citation type="submission" date="2019-08" db="EMBL/GenBank/DDBJ databases">
        <title>Draft genome sequences of two oriental melons (Cucumis melo L. var makuwa).</title>
        <authorList>
            <person name="Kwon S.-Y."/>
        </authorList>
    </citation>
    <scope>NUCLEOTIDE SEQUENCE [LARGE SCALE GENOMIC DNA]</scope>
    <source>
        <strain evidence="3">cv. SW 3</strain>
        <tissue evidence="2">Leaf</tissue>
    </source>
</reference>
<accession>A0A5A7U469</accession>
<organism evidence="2 3">
    <name type="scientific">Cucumis melo var. makuwa</name>
    <name type="common">Oriental melon</name>
    <dbReference type="NCBI Taxonomy" id="1194695"/>
    <lineage>
        <taxon>Eukaryota</taxon>
        <taxon>Viridiplantae</taxon>
        <taxon>Streptophyta</taxon>
        <taxon>Embryophyta</taxon>
        <taxon>Tracheophyta</taxon>
        <taxon>Spermatophyta</taxon>
        <taxon>Magnoliopsida</taxon>
        <taxon>eudicotyledons</taxon>
        <taxon>Gunneridae</taxon>
        <taxon>Pentapetalae</taxon>
        <taxon>rosids</taxon>
        <taxon>fabids</taxon>
        <taxon>Cucurbitales</taxon>
        <taxon>Cucurbitaceae</taxon>
        <taxon>Benincaseae</taxon>
        <taxon>Cucumis</taxon>
    </lineage>
</organism>
<dbReference type="GO" id="GO:0003676">
    <property type="term" value="F:nucleic acid binding"/>
    <property type="evidence" value="ECO:0007669"/>
    <property type="project" value="InterPro"/>
</dbReference>
<proteinExistence type="predicted"/>
<evidence type="ECO:0000313" key="2">
    <source>
        <dbReference type="EMBL" id="KAA0050034.1"/>
    </source>
</evidence>
<evidence type="ECO:0000313" key="3">
    <source>
        <dbReference type="Proteomes" id="UP000321393"/>
    </source>
</evidence>